<sequence>MSNFAAIICKFPEHERAIQQLCAENESLGSVCMDFEEATAAFHHWRKVENDDLNRAQEYHRIMDELEAEIRSVLQSKIVGFK</sequence>
<dbReference type="EMBL" id="CP014327">
    <property type="protein sequence ID" value="AML50944.1"/>
    <property type="molecule type" value="Genomic_DNA"/>
</dbReference>
<name>A0A126UY20_9RHOB</name>
<proteinExistence type="predicted"/>
<dbReference type="AlphaFoldDB" id="A0A126UY20"/>
<protein>
    <submittedName>
        <fullName evidence="1">Uncharacterized protein</fullName>
    </submittedName>
</protein>
<dbReference type="STRING" id="1579316.RC74_06350"/>
<evidence type="ECO:0000313" key="2">
    <source>
        <dbReference type="Proteomes" id="UP000070371"/>
    </source>
</evidence>
<gene>
    <name evidence="1" type="ORF">RC74_06350</name>
</gene>
<keyword evidence="2" id="KW-1185">Reference proteome</keyword>
<reference evidence="1 2" key="1">
    <citation type="submission" date="2016-02" db="EMBL/GenBank/DDBJ databases">
        <title>Complete genome sequence of Halocynthiibacter arcticus PAMC 20958t from arctic marine sediment.</title>
        <authorList>
            <person name="Lee Y.M."/>
            <person name="Baek K."/>
            <person name="Lee H.K."/>
            <person name="Shin S.C."/>
        </authorList>
    </citation>
    <scope>NUCLEOTIDE SEQUENCE [LARGE SCALE GENOMIC DNA]</scope>
    <source>
        <strain evidence="1">PAMC 20958</strain>
    </source>
</reference>
<dbReference type="KEGG" id="hat:RC74_06350"/>
<dbReference type="Proteomes" id="UP000070371">
    <property type="component" value="Chromosome"/>
</dbReference>
<evidence type="ECO:0000313" key="1">
    <source>
        <dbReference type="EMBL" id="AML50944.1"/>
    </source>
</evidence>
<accession>A0A126UY20</accession>
<organism evidence="1 2">
    <name type="scientific">Falsihalocynthiibacter arcticus</name>
    <dbReference type="NCBI Taxonomy" id="1579316"/>
    <lineage>
        <taxon>Bacteria</taxon>
        <taxon>Pseudomonadati</taxon>
        <taxon>Pseudomonadota</taxon>
        <taxon>Alphaproteobacteria</taxon>
        <taxon>Rhodobacterales</taxon>
        <taxon>Roseobacteraceae</taxon>
        <taxon>Falsihalocynthiibacter</taxon>
    </lineage>
</organism>